<accession>A0ABT3TCB0</accession>
<dbReference type="Pfam" id="PF01323">
    <property type="entry name" value="DSBA"/>
    <property type="match status" value="1"/>
</dbReference>
<comment type="subcellular location">
    <subcellularLocation>
        <location evidence="1 7">Periplasm</location>
    </subcellularLocation>
</comment>
<dbReference type="CDD" id="cd03019">
    <property type="entry name" value="DsbA_DsbA"/>
    <property type="match status" value="1"/>
</dbReference>
<reference evidence="10" key="1">
    <citation type="submission" date="2019-02" db="EMBL/GenBank/DDBJ databases">
        <authorList>
            <person name="Li S.-H."/>
        </authorList>
    </citation>
    <scope>NUCLEOTIDE SEQUENCE</scope>
    <source>
        <strain evidence="10">IMCC14734</strain>
    </source>
</reference>
<dbReference type="Gene3D" id="3.40.30.10">
    <property type="entry name" value="Glutaredoxin"/>
    <property type="match status" value="1"/>
</dbReference>
<dbReference type="InterPro" id="IPR023205">
    <property type="entry name" value="DsbA/DsbL"/>
</dbReference>
<feature type="domain" description="Thioredoxin" evidence="9">
    <location>
        <begin position="12"/>
        <end position="162"/>
    </location>
</feature>
<dbReference type="PROSITE" id="PS51352">
    <property type="entry name" value="THIOREDOXIN_2"/>
    <property type="match status" value="1"/>
</dbReference>
<dbReference type="InterPro" id="IPR001853">
    <property type="entry name" value="DSBA-like_thioredoxin_dom"/>
</dbReference>
<gene>
    <name evidence="10" type="ORF">EYC98_03505</name>
</gene>
<evidence type="ECO:0000256" key="1">
    <source>
        <dbReference type="ARBA" id="ARBA00004418"/>
    </source>
</evidence>
<evidence type="ECO:0000256" key="4">
    <source>
        <dbReference type="ARBA" id="ARBA00022764"/>
    </source>
</evidence>
<organism evidence="10 11">
    <name type="scientific">Candidatus Litorirhabdus singularis</name>
    <dbReference type="NCBI Taxonomy" id="2518993"/>
    <lineage>
        <taxon>Bacteria</taxon>
        <taxon>Pseudomonadati</taxon>
        <taxon>Pseudomonadota</taxon>
        <taxon>Gammaproteobacteria</taxon>
        <taxon>Cellvibrionales</taxon>
        <taxon>Halieaceae</taxon>
        <taxon>Candidatus Litorirhabdus</taxon>
    </lineage>
</organism>
<evidence type="ECO:0000313" key="10">
    <source>
        <dbReference type="EMBL" id="MCX2979926.1"/>
    </source>
</evidence>
<evidence type="ECO:0000259" key="9">
    <source>
        <dbReference type="PROSITE" id="PS51352"/>
    </source>
</evidence>
<dbReference type="InterPro" id="IPR017937">
    <property type="entry name" value="Thioredoxin_CS"/>
</dbReference>
<proteinExistence type="inferred from homology"/>
<dbReference type="InterPro" id="IPR036249">
    <property type="entry name" value="Thioredoxin-like_sf"/>
</dbReference>
<feature type="chain" id="PRO_5047097705" description="Thiol:disulfide interchange protein" evidence="8">
    <location>
        <begin position="21"/>
        <end position="210"/>
    </location>
</feature>
<name>A0ABT3TCB0_9GAMM</name>
<keyword evidence="11" id="KW-1185">Reference proteome</keyword>
<comment type="caution">
    <text evidence="10">The sequence shown here is derived from an EMBL/GenBank/DDBJ whole genome shotgun (WGS) entry which is preliminary data.</text>
</comment>
<dbReference type="Proteomes" id="UP001143362">
    <property type="component" value="Unassembled WGS sequence"/>
</dbReference>
<dbReference type="RefSeq" id="WP_279243911.1">
    <property type="nucleotide sequence ID" value="NZ_SHNN01000001.1"/>
</dbReference>
<dbReference type="PIRSF" id="PIRSF001488">
    <property type="entry name" value="Tdi_protein"/>
    <property type="match status" value="1"/>
</dbReference>
<evidence type="ECO:0000256" key="3">
    <source>
        <dbReference type="ARBA" id="ARBA00022729"/>
    </source>
</evidence>
<dbReference type="PANTHER" id="PTHR35891">
    <property type="entry name" value="THIOL:DISULFIDE INTERCHANGE PROTEIN DSBA"/>
    <property type="match status" value="1"/>
</dbReference>
<protein>
    <recommendedName>
        <fullName evidence="7">Thiol:disulfide interchange protein</fullName>
    </recommendedName>
</protein>
<dbReference type="PANTHER" id="PTHR35891:SF2">
    <property type="entry name" value="THIOL:DISULFIDE INTERCHANGE PROTEIN DSBA"/>
    <property type="match status" value="1"/>
</dbReference>
<evidence type="ECO:0000256" key="7">
    <source>
        <dbReference type="PIRNR" id="PIRNR001488"/>
    </source>
</evidence>
<dbReference type="InterPro" id="IPR013766">
    <property type="entry name" value="Thioredoxin_domain"/>
</dbReference>
<evidence type="ECO:0000256" key="8">
    <source>
        <dbReference type="SAM" id="SignalP"/>
    </source>
</evidence>
<evidence type="ECO:0000256" key="2">
    <source>
        <dbReference type="ARBA" id="ARBA00005791"/>
    </source>
</evidence>
<evidence type="ECO:0000256" key="6">
    <source>
        <dbReference type="ARBA" id="ARBA00023284"/>
    </source>
</evidence>
<evidence type="ECO:0000256" key="5">
    <source>
        <dbReference type="ARBA" id="ARBA00023157"/>
    </source>
</evidence>
<keyword evidence="5 7" id="KW-1015">Disulfide bond</keyword>
<evidence type="ECO:0000313" key="11">
    <source>
        <dbReference type="Proteomes" id="UP001143362"/>
    </source>
</evidence>
<feature type="signal peptide" evidence="8">
    <location>
        <begin position="1"/>
        <end position="20"/>
    </location>
</feature>
<comment type="similarity">
    <text evidence="2">Belongs to the thioredoxin family. DsbA subfamily.</text>
</comment>
<keyword evidence="3 8" id="KW-0732">Signal</keyword>
<keyword evidence="4 7" id="KW-0574">Periplasm</keyword>
<sequence length="210" mass="23132">MRNLLLSLSLILLVPLAACAQDVAYQEGEHYDLVSPELRGRDPAKIEVLEFFWYGCGHCYNFEPLLTRWKKTLADDVDFVGSPAVWRPPMDLHAKAYYTALALNVFDTIHPAMFAAMNVDRNPLRAEGDIAALFAANGVAAKDFTNTFNSFGINSQMQQAESRARSAKVSGTPELLVAGKYRVTTGKAGSQAGMLKIADYLIAKERAARQ</sequence>
<dbReference type="EMBL" id="SHNN01000001">
    <property type="protein sequence ID" value="MCX2979926.1"/>
    <property type="molecule type" value="Genomic_DNA"/>
</dbReference>
<dbReference type="PROSITE" id="PS00194">
    <property type="entry name" value="THIOREDOXIN_1"/>
    <property type="match status" value="1"/>
</dbReference>
<dbReference type="InterPro" id="IPR050824">
    <property type="entry name" value="Thiol_disulfide_DsbA"/>
</dbReference>
<keyword evidence="6" id="KW-0676">Redox-active center</keyword>
<dbReference type="SUPFAM" id="SSF52833">
    <property type="entry name" value="Thioredoxin-like"/>
    <property type="match status" value="1"/>
</dbReference>